<evidence type="ECO:0000256" key="3">
    <source>
        <dbReference type="ARBA" id="ARBA00023274"/>
    </source>
</evidence>
<dbReference type="InterPro" id="IPR022669">
    <property type="entry name" value="Ribosomal_uL2_C"/>
</dbReference>
<keyword evidence="2" id="KW-0689">Ribosomal protein</keyword>
<comment type="similarity">
    <text evidence="1">Belongs to the universal ribosomal protein uL2 family.</text>
</comment>
<evidence type="ECO:0000256" key="1">
    <source>
        <dbReference type="ARBA" id="ARBA00005636"/>
    </source>
</evidence>
<evidence type="ECO:0000256" key="2">
    <source>
        <dbReference type="ARBA" id="ARBA00022980"/>
    </source>
</evidence>
<evidence type="ECO:0000259" key="4">
    <source>
        <dbReference type="SMART" id="SM01382"/>
    </source>
</evidence>
<dbReference type="GO" id="GO:0003723">
    <property type="term" value="F:RNA binding"/>
    <property type="evidence" value="ECO:0007669"/>
    <property type="project" value="TreeGrafter"/>
</dbReference>
<reference evidence="6 7" key="1">
    <citation type="journal article" date="2022" name="Nat. Ecol. Evol.">
        <title>A masculinizing supergene underlies an exaggerated male reproductive morph in a spider.</title>
        <authorList>
            <person name="Hendrickx F."/>
            <person name="De Corte Z."/>
            <person name="Sonet G."/>
            <person name="Van Belleghem S.M."/>
            <person name="Kostlbacher S."/>
            <person name="Vangestel C."/>
        </authorList>
    </citation>
    <scope>NUCLEOTIDE SEQUENCE [LARGE SCALE GENOMIC DNA]</scope>
    <source>
        <strain evidence="6">W744_W776</strain>
    </source>
</reference>
<evidence type="ECO:0008006" key="8">
    <source>
        <dbReference type="Google" id="ProtNLM"/>
    </source>
</evidence>
<dbReference type="Gene3D" id="2.30.30.30">
    <property type="match status" value="1"/>
</dbReference>
<dbReference type="AlphaFoldDB" id="A0AAV6U1Q0"/>
<dbReference type="InterPro" id="IPR014722">
    <property type="entry name" value="Rib_uL2_dom2"/>
</dbReference>
<keyword evidence="7" id="KW-1185">Reference proteome</keyword>
<dbReference type="PANTHER" id="PTHR13691:SF73">
    <property type="entry name" value="LARGE RIBOSOMAL SUBUNIT PROTEIN UL2M"/>
    <property type="match status" value="1"/>
</dbReference>
<evidence type="ECO:0000313" key="7">
    <source>
        <dbReference type="Proteomes" id="UP000827092"/>
    </source>
</evidence>
<comment type="caution">
    <text evidence="6">The sequence shown here is derived from an EMBL/GenBank/DDBJ whole genome shotgun (WGS) entry which is preliminary data.</text>
</comment>
<protein>
    <recommendedName>
        <fullName evidence="8">39S ribosomal protein L2, mitochondrial</fullName>
    </recommendedName>
</protein>
<dbReference type="Gene3D" id="2.40.50.140">
    <property type="entry name" value="Nucleic acid-binding proteins"/>
    <property type="match status" value="1"/>
</dbReference>
<dbReference type="GO" id="GO:0003735">
    <property type="term" value="F:structural constituent of ribosome"/>
    <property type="evidence" value="ECO:0007669"/>
    <property type="project" value="InterPro"/>
</dbReference>
<sequence>MFLLAQCLQLLTLRETLKTVLRLDTASIKAGIPLINHCLVDVRYARRQPITMSFLSVLSTAINLQRLTLRETVKTALRLDTASIKPAIPLVNHCLVDVRYARRNERVFRKIRGGGRPVMEGVVKPEPKKYGWRPVLPEDGVYTTKPLPVIKMGGRHPETGRVVVRTIGGGHKKVFRWVDYKREGPKDGSVLEERVCQVMYDTCRTAHIALVANGDHKRWIIASEHVKPGDIIRTSGVIPRIPVRPVEGDAYPIGALPVGTLIHNIESVPGGGGEWCRAAGTSAQYTKKIDNKCLILLPYKRKTQVLVDEHCMAVVGRVSNVDHGSIPIGSPNRLRWLGKRPRSGLWHRKDGYCGRKVKAPKSILEILGEEEKKPEFYNLTFKE</sequence>
<dbReference type="InterPro" id="IPR008991">
    <property type="entry name" value="Translation_prot_SH3-like_sf"/>
</dbReference>
<feature type="domain" description="Large ribosomal subunit protein uL2 C-terminal" evidence="4">
    <location>
        <begin position="245"/>
        <end position="367"/>
    </location>
</feature>
<dbReference type="GO" id="GO:0032543">
    <property type="term" value="P:mitochondrial translation"/>
    <property type="evidence" value="ECO:0007669"/>
    <property type="project" value="TreeGrafter"/>
</dbReference>
<name>A0AAV6U1Q0_9ARAC</name>
<dbReference type="Pfam" id="PF00181">
    <property type="entry name" value="Ribosomal_L2_N"/>
    <property type="match status" value="1"/>
</dbReference>
<evidence type="ECO:0000313" key="6">
    <source>
        <dbReference type="EMBL" id="KAG8177878.1"/>
    </source>
</evidence>
<dbReference type="Pfam" id="PF03947">
    <property type="entry name" value="Ribosomal_L2_C"/>
    <property type="match status" value="1"/>
</dbReference>
<proteinExistence type="inferred from homology"/>
<keyword evidence="3" id="KW-0687">Ribonucleoprotein</keyword>
<dbReference type="Proteomes" id="UP000827092">
    <property type="component" value="Unassembled WGS sequence"/>
</dbReference>
<organism evidence="6 7">
    <name type="scientific">Oedothorax gibbosus</name>
    <dbReference type="NCBI Taxonomy" id="931172"/>
    <lineage>
        <taxon>Eukaryota</taxon>
        <taxon>Metazoa</taxon>
        <taxon>Ecdysozoa</taxon>
        <taxon>Arthropoda</taxon>
        <taxon>Chelicerata</taxon>
        <taxon>Arachnida</taxon>
        <taxon>Araneae</taxon>
        <taxon>Araneomorphae</taxon>
        <taxon>Entelegynae</taxon>
        <taxon>Araneoidea</taxon>
        <taxon>Linyphiidae</taxon>
        <taxon>Erigoninae</taxon>
        <taxon>Oedothorax</taxon>
    </lineage>
</organism>
<dbReference type="EMBL" id="JAFNEN010000740">
    <property type="protein sequence ID" value="KAG8177878.1"/>
    <property type="molecule type" value="Genomic_DNA"/>
</dbReference>
<dbReference type="InterPro" id="IPR022666">
    <property type="entry name" value="Ribosomal_uL2_RNA-bd_dom"/>
</dbReference>
<dbReference type="SMART" id="SM01383">
    <property type="entry name" value="Ribosomal_L2"/>
    <property type="match status" value="1"/>
</dbReference>
<evidence type="ECO:0000259" key="5">
    <source>
        <dbReference type="SMART" id="SM01383"/>
    </source>
</evidence>
<dbReference type="SMART" id="SM01382">
    <property type="entry name" value="Ribosomal_L2_C"/>
    <property type="match status" value="1"/>
</dbReference>
<accession>A0AAV6U1Q0</accession>
<dbReference type="SUPFAM" id="SSF50104">
    <property type="entry name" value="Translation proteins SH3-like domain"/>
    <property type="match status" value="1"/>
</dbReference>
<dbReference type="GO" id="GO:0005762">
    <property type="term" value="C:mitochondrial large ribosomal subunit"/>
    <property type="evidence" value="ECO:0007669"/>
    <property type="project" value="TreeGrafter"/>
</dbReference>
<dbReference type="InterPro" id="IPR002171">
    <property type="entry name" value="Ribosomal_uL2"/>
</dbReference>
<dbReference type="SUPFAM" id="SSF50249">
    <property type="entry name" value="Nucleic acid-binding proteins"/>
    <property type="match status" value="1"/>
</dbReference>
<feature type="domain" description="Large ribosomal subunit protein uL2 RNA-binding" evidence="5">
    <location>
        <begin position="154"/>
        <end position="234"/>
    </location>
</feature>
<gene>
    <name evidence="6" type="ORF">JTE90_004272</name>
</gene>
<dbReference type="InterPro" id="IPR012340">
    <property type="entry name" value="NA-bd_OB-fold"/>
</dbReference>
<dbReference type="PANTHER" id="PTHR13691">
    <property type="entry name" value="RIBOSOMAL PROTEIN L2"/>
    <property type="match status" value="1"/>
</dbReference>